<feature type="transmembrane region" description="Helical" evidence="2">
    <location>
        <begin position="777"/>
        <end position="801"/>
    </location>
</feature>
<evidence type="ECO:0008006" key="5">
    <source>
        <dbReference type="Google" id="ProtNLM"/>
    </source>
</evidence>
<feature type="coiled-coil region" evidence="1">
    <location>
        <begin position="410"/>
        <end position="437"/>
    </location>
</feature>
<evidence type="ECO:0000256" key="2">
    <source>
        <dbReference type="SAM" id="Phobius"/>
    </source>
</evidence>
<reference evidence="3 4" key="1">
    <citation type="submission" date="2018-12" db="EMBL/GenBank/DDBJ databases">
        <title>Genomic taxonomy of the Vibrionaceae family.</title>
        <authorList>
            <person name="Gomez-Gil B."/>
            <person name="Enciso-Ibarra K."/>
        </authorList>
    </citation>
    <scope>NUCLEOTIDE SEQUENCE [LARGE SCALE GENOMIC DNA]</scope>
    <source>
        <strain evidence="3 4">CAIM 594</strain>
    </source>
</reference>
<dbReference type="Proteomes" id="UP000269041">
    <property type="component" value="Unassembled WGS sequence"/>
</dbReference>
<keyword evidence="1" id="KW-0175">Coiled coil</keyword>
<keyword evidence="2" id="KW-1133">Transmembrane helix</keyword>
<dbReference type="AlphaFoldDB" id="A0A427U2Q3"/>
<protein>
    <recommendedName>
        <fullName evidence="5">Secreted effector protein SptP N-terminal domain-containing protein</fullName>
    </recommendedName>
</protein>
<feature type="transmembrane region" description="Helical" evidence="2">
    <location>
        <begin position="807"/>
        <end position="827"/>
    </location>
</feature>
<organism evidence="3 4">
    <name type="scientific">Vibrio pectenicida</name>
    <dbReference type="NCBI Taxonomy" id="62763"/>
    <lineage>
        <taxon>Bacteria</taxon>
        <taxon>Pseudomonadati</taxon>
        <taxon>Pseudomonadota</taxon>
        <taxon>Gammaproteobacteria</taxon>
        <taxon>Vibrionales</taxon>
        <taxon>Vibrionaceae</taxon>
        <taxon>Vibrio</taxon>
    </lineage>
</organism>
<keyword evidence="2" id="KW-0472">Membrane</keyword>
<accession>A0A427U2Q3</accession>
<evidence type="ECO:0000313" key="4">
    <source>
        <dbReference type="Proteomes" id="UP000269041"/>
    </source>
</evidence>
<keyword evidence="4" id="KW-1185">Reference proteome</keyword>
<evidence type="ECO:0000256" key="1">
    <source>
        <dbReference type="SAM" id="Coils"/>
    </source>
</evidence>
<sequence>MNHELLLRRLFDECQTTAPNSDLDKVDSALTLVEEYKNDWKVNSNEYKAFQQFYSSSSVALKSSMTLEMARLCFDLIIECPELNSENLANCLSEKLVQYASDMSMANMRILSEILAEKIPTLGDSVEVSFPKSEQKAQLGAIQLITQALRKSQVQLSDEQNGIDERLDFSRKMSNLHFGAAVFKDYFQQLMDSDANQEDQFEATIWAITGQEWKVSKNDKLVPSDYKDYDDLNFNTIVKKELQEYQPINDIQQIAQNVVQAQHRVFWLDQRNTVSYELNNNAGVDIYSDVESNRLVDSIIQNLPSYSDYIEEKKSALLAYVTALEVLLNQIKAVGHEVTNQVVSISRKAKQQLECFTELQRHCYAVQQVLDTKVLLGNKLIRIETMLDHTIVSIAKRINLKGFLSFLPPLRTNNERVRELVKERTDLQSKLKKQECSHIKSSIELINEEINFLDDDYQRRLLQLTQFDRQVKQKKGYPDVSGNSLESWAAWVKQNVSGSLSGDYRPDKSILLLDRQMAKSGINSYTEAYKKLFVRLSSSQETSSYSGVKKVFVDLHYWATSHSIESQVFAGNLTHAFQIIGTNSCWFGNDLATTASTIWSAGTVEKQVKDILQGHREYLPSQGTLFMTPEMIALLHLAQSAPYMAAAMKGLTGGSVMANGAGLLVSALMPAVAIAQPMEKMLDSMVQSWSENKVANIVTQQRTTEVMVNALMKGIIKPECYKNCAQLIECYSIQRQALQNIEELSKGCFKNNKLGIIRRIWQSVSNTWSEMDWKAKFFAVITTTALSIGTATISALVVISIVGTAGISFAVAVLAGFGSMCMGGYFARRVINIIVASDFLGMNNANEIARQKMTQQRIDQALKRLGSKSNSKHLIELLRSSLKDTGKSLDLNAVPVEQQEQSLRDEFIKAAKEIDTGLASQYKKIREKDVASAQAITPQTIDRAKWYECYDDIMKFIAKYAVT</sequence>
<name>A0A427U2Q3_9VIBR</name>
<feature type="transmembrane region" description="Helical" evidence="2">
    <location>
        <begin position="656"/>
        <end position="675"/>
    </location>
</feature>
<dbReference type="OrthoDB" id="5833163at2"/>
<dbReference type="RefSeq" id="WP_125321604.1">
    <property type="nucleotide sequence ID" value="NZ_AP024889.1"/>
</dbReference>
<proteinExistence type="predicted"/>
<comment type="caution">
    <text evidence="3">The sequence shown here is derived from an EMBL/GenBank/DDBJ whole genome shotgun (WGS) entry which is preliminary data.</text>
</comment>
<gene>
    <name evidence="3" type="ORF">EJA03_11345</name>
</gene>
<keyword evidence="2" id="KW-0812">Transmembrane</keyword>
<dbReference type="EMBL" id="RSFA01000047">
    <property type="protein sequence ID" value="RSD30952.1"/>
    <property type="molecule type" value="Genomic_DNA"/>
</dbReference>
<evidence type="ECO:0000313" key="3">
    <source>
        <dbReference type="EMBL" id="RSD30952.1"/>
    </source>
</evidence>